<feature type="binding site" evidence="8">
    <location>
        <position position="272"/>
    </location>
    <ligand>
        <name>FAD</name>
        <dbReference type="ChEBI" id="CHEBI:57692"/>
    </ligand>
</feature>
<evidence type="ECO:0000256" key="4">
    <source>
        <dbReference type="ARBA" id="ARBA00022630"/>
    </source>
</evidence>
<evidence type="ECO:0000256" key="1">
    <source>
        <dbReference type="ARBA" id="ARBA00001932"/>
    </source>
</evidence>
<dbReference type="InterPro" id="IPR036155">
    <property type="entry name" value="Crypto/Photolyase_N_sf"/>
</dbReference>
<dbReference type="PROSITE" id="PS51645">
    <property type="entry name" value="PHR_CRY_ALPHA_BETA"/>
    <property type="match status" value="1"/>
</dbReference>
<name>A0A1G6B2P8_9HYPH</name>
<dbReference type="EC" id="4.1.99.3" evidence="2"/>
<comment type="catalytic activity">
    <reaction evidence="7">
        <text>cyclobutadipyrimidine (in DNA) = 2 pyrimidine residues (in DNA).</text>
        <dbReference type="EC" id="4.1.99.3"/>
    </reaction>
</comment>
<keyword evidence="5 8" id="KW-0274">FAD</keyword>
<feature type="site" description="Electron transfer via tryptophanyl radical" evidence="9">
    <location>
        <position position="306"/>
    </location>
</feature>
<protein>
    <recommendedName>
        <fullName evidence="3">Deoxyribodipyrimidine photo-lyase</fullName>
        <ecNumber evidence="2">4.1.99.3</ecNumber>
    </recommendedName>
</protein>
<evidence type="ECO:0000256" key="8">
    <source>
        <dbReference type="PIRSR" id="PIRSR602081-1"/>
    </source>
</evidence>
<keyword evidence="6 10" id="KW-0157">Chromophore</keyword>
<dbReference type="PANTHER" id="PTHR11455">
    <property type="entry name" value="CRYPTOCHROME"/>
    <property type="match status" value="1"/>
</dbReference>
<dbReference type="GO" id="GO:0003677">
    <property type="term" value="F:DNA binding"/>
    <property type="evidence" value="ECO:0007669"/>
    <property type="project" value="TreeGrafter"/>
</dbReference>
<evidence type="ECO:0000313" key="12">
    <source>
        <dbReference type="EMBL" id="SDB14802.1"/>
    </source>
</evidence>
<feature type="binding site" evidence="8">
    <location>
        <begin position="373"/>
        <end position="375"/>
    </location>
    <ligand>
        <name>FAD</name>
        <dbReference type="ChEBI" id="CHEBI:57692"/>
    </ligand>
</feature>
<keyword evidence="13" id="KW-1185">Reference proteome</keyword>
<reference evidence="12 13" key="1">
    <citation type="submission" date="2016-10" db="EMBL/GenBank/DDBJ databases">
        <authorList>
            <person name="de Groot N.N."/>
        </authorList>
    </citation>
    <scope>NUCLEOTIDE SEQUENCE [LARGE SCALE GENOMIC DNA]</scope>
    <source>
        <strain evidence="12 13">ATCC 35022</strain>
    </source>
</reference>
<dbReference type="GO" id="GO:0000719">
    <property type="term" value="P:photoreactive repair"/>
    <property type="evidence" value="ECO:0007669"/>
    <property type="project" value="UniProtKB-ARBA"/>
</dbReference>
<evidence type="ECO:0000313" key="13">
    <source>
        <dbReference type="Proteomes" id="UP000199071"/>
    </source>
</evidence>
<dbReference type="GO" id="GO:0071949">
    <property type="term" value="F:FAD binding"/>
    <property type="evidence" value="ECO:0007669"/>
    <property type="project" value="TreeGrafter"/>
</dbReference>
<dbReference type="RefSeq" id="WP_090875357.1">
    <property type="nucleotide sequence ID" value="NZ_FMXQ01000002.1"/>
</dbReference>
<dbReference type="PANTHER" id="PTHR11455:SF9">
    <property type="entry name" value="CRYPTOCHROME CIRCADIAN CLOCK 5 ISOFORM X1"/>
    <property type="match status" value="1"/>
</dbReference>
<evidence type="ECO:0000256" key="7">
    <source>
        <dbReference type="ARBA" id="ARBA00033999"/>
    </source>
</evidence>
<organism evidence="12 13">
    <name type="scientific">Bauldia litoralis</name>
    <dbReference type="NCBI Taxonomy" id="665467"/>
    <lineage>
        <taxon>Bacteria</taxon>
        <taxon>Pseudomonadati</taxon>
        <taxon>Pseudomonadota</taxon>
        <taxon>Alphaproteobacteria</taxon>
        <taxon>Hyphomicrobiales</taxon>
        <taxon>Kaistiaceae</taxon>
        <taxon>Bauldia</taxon>
    </lineage>
</organism>
<feature type="domain" description="Photolyase/cryptochrome alpha/beta" evidence="11">
    <location>
        <begin position="8"/>
        <end position="136"/>
    </location>
</feature>
<dbReference type="InterPro" id="IPR014729">
    <property type="entry name" value="Rossmann-like_a/b/a_fold"/>
</dbReference>
<dbReference type="InterPro" id="IPR036134">
    <property type="entry name" value="Crypto/Photolyase_FAD-like_sf"/>
</dbReference>
<keyword evidence="4 8" id="KW-0285">Flavoprotein</keyword>
<dbReference type="FunFam" id="1.10.579.10:FF:000003">
    <property type="entry name" value="Deoxyribodipyrimidine photo-lyase"/>
    <property type="match status" value="1"/>
</dbReference>
<evidence type="ECO:0000256" key="2">
    <source>
        <dbReference type="ARBA" id="ARBA00013149"/>
    </source>
</evidence>
<dbReference type="PRINTS" id="PR00147">
    <property type="entry name" value="DNAPHOTLYASE"/>
</dbReference>
<comment type="similarity">
    <text evidence="10">Belongs to the DNA photolyase family.</text>
</comment>
<feature type="binding site" evidence="8">
    <location>
        <begin position="242"/>
        <end position="246"/>
    </location>
    <ligand>
        <name>FAD</name>
        <dbReference type="ChEBI" id="CHEBI:57692"/>
    </ligand>
</feature>
<evidence type="ECO:0000256" key="5">
    <source>
        <dbReference type="ARBA" id="ARBA00022827"/>
    </source>
</evidence>
<dbReference type="GO" id="GO:0003904">
    <property type="term" value="F:deoxyribodipyrimidine photo-lyase activity"/>
    <property type="evidence" value="ECO:0007669"/>
    <property type="project" value="UniProtKB-EC"/>
</dbReference>
<feature type="site" description="Electron transfer via tryptophanyl radical" evidence="9">
    <location>
        <position position="360"/>
    </location>
</feature>
<dbReference type="OrthoDB" id="9772484at2"/>
<dbReference type="Gene3D" id="3.40.50.620">
    <property type="entry name" value="HUPs"/>
    <property type="match status" value="1"/>
</dbReference>
<dbReference type="PROSITE" id="PS00691">
    <property type="entry name" value="DNA_PHOTOLYASES_1_2"/>
    <property type="match status" value="1"/>
</dbReference>
<dbReference type="Pfam" id="PF00875">
    <property type="entry name" value="DNA_photolyase"/>
    <property type="match status" value="1"/>
</dbReference>
<dbReference type="Gene3D" id="1.25.40.80">
    <property type="match status" value="1"/>
</dbReference>
<evidence type="ECO:0000256" key="6">
    <source>
        <dbReference type="ARBA" id="ARBA00022991"/>
    </source>
</evidence>
<evidence type="ECO:0000256" key="3">
    <source>
        <dbReference type="ARBA" id="ARBA00014046"/>
    </source>
</evidence>
<dbReference type="InterPro" id="IPR005101">
    <property type="entry name" value="Cryptochr/Photolyase_FAD-bd"/>
</dbReference>
<evidence type="ECO:0000256" key="10">
    <source>
        <dbReference type="RuleBase" id="RU004182"/>
    </source>
</evidence>
<dbReference type="Pfam" id="PF03441">
    <property type="entry name" value="FAD_binding_7"/>
    <property type="match status" value="1"/>
</dbReference>
<evidence type="ECO:0000256" key="9">
    <source>
        <dbReference type="PIRSR" id="PIRSR602081-2"/>
    </source>
</evidence>
<feature type="binding site" evidence="8">
    <location>
        <position position="230"/>
    </location>
    <ligand>
        <name>FAD</name>
        <dbReference type="ChEBI" id="CHEBI:57692"/>
    </ligand>
</feature>
<dbReference type="EMBL" id="FMXQ01000002">
    <property type="protein sequence ID" value="SDB14802.1"/>
    <property type="molecule type" value="Genomic_DNA"/>
</dbReference>
<dbReference type="Gene3D" id="1.10.579.10">
    <property type="entry name" value="DNA Cyclobutane Dipyrimidine Photolyase, subunit A, domain 3"/>
    <property type="match status" value="1"/>
</dbReference>
<dbReference type="GO" id="GO:0009416">
    <property type="term" value="P:response to light stimulus"/>
    <property type="evidence" value="ECO:0007669"/>
    <property type="project" value="TreeGrafter"/>
</dbReference>
<proteinExistence type="inferred from homology"/>
<feature type="site" description="Electron transfer via tryptophanyl radical" evidence="9">
    <location>
        <position position="383"/>
    </location>
</feature>
<dbReference type="STRING" id="665467.SAMN02982931_01134"/>
<accession>A0A1G6B2P8</accession>
<dbReference type="PROSITE" id="PS00394">
    <property type="entry name" value="DNA_PHOTOLYASES_1_1"/>
    <property type="match status" value="1"/>
</dbReference>
<gene>
    <name evidence="12" type="ORF">SAMN02982931_01134</name>
</gene>
<dbReference type="SUPFAM" id="SSF52425">
    <property type="entry name" value="Cryptochrome/photolyase, N-terminal domain"/>
    <property type="match status" value="1"/>
</dbReference>
<dbReference type="SUPFAM" id="SSF48173">
    <property type="entry name" value="Cryptochrome/photolyase FAD-binding domain"/>
    <property type="match status" value="1"/>
</dbReference>
<comment type="cofactor">
    <cofactor evidence="8">
        <name>FAD</name>
        <dbReference type="ChEBI" id="CHEBI:57692"/>
    </cofactor>
    <text evidence="8">Binds 1 FAD per subunit.</text>
</comment>
<sequence>MTSDTADAPRLFWFRDDLRLDDNPGLVAACEGKAPLVLLYVLDDSEDGTRRLGGAARWWLHGSLGSLSRDLAALGQTLIIRRGPARDVVRDIVAETGVRRAFWNRRYAFAGDLDSDIAADLEKAGCATETFSANLLFEPDAVRSGKGEPFRVYSAYWRAAQRTGEIRNPVTPPKALPPPLPDLSGEPLDALALLPTDPDWAGGLRDAWQPGESDASERLESFLADRVAAYAKRRDFPADPATSKLSPHLRFGEISPVRIWHATADMREAQKFRSELGWRDFAWHALAQAPDMARTNLRDEFDGFPWAAPDEEILRAWQMGRTGYPIVDAGMRQLWQTGWMHNRVRMVVASFLTKHLLIDWRHGEQWFWDTLVDADPANNPFGWQWVAGSGFDAQPYFRIFNPVLQGQKFDPDGAYVRAFVPEIGDLPDRDIHKPWEASPMELKAAGIELGVDYPTPIVDHREARERSLEAYQEMRQAD</sequence>
<dbReference type="InterPro" id="IPR018394">
    <property type="entry name" value="DNA_photolyase_1_CS_C"/>
</dbReference>
<evidence type="ECO:0000259" key="11">
    <source>
        <dbReference type="PROSITE" id="PS51645"/>
    </source>
</evidence>
<dbReference type="InterPro" id="IPR002081">
    <property type="entry name" value="Cryptochrome/DNA_photolyase_1"/>
</dbReference>
<comment type="cofactor">
    <cofactor evidence="1">
        <name>(6R)-5,10-methylene-5,6,7,8-tetrahydrofolate</name>
        <dbReference type="ChEBI" id="CHEBI:15636"/>
    </cofactor>
</comment>
<dbReference type="InterPro" id="IPR006050">
    <property type="entry name" value="DNA_photolyase_N"/>
</dbReference>
<dbReference type="Proteomes" id="UP000199071">
    <property type="component" value="Unassembled WGS sequence"/>
</dbReference>
<keyword evidence="12" id="KW-0456">Lyase</keyword>
<dbReference type="AlphaFoldDB" id="A0A1G6B2P8"/>